<dbReference type="SUPFAM" id="SSF52540">
    <property type="entry name" value="P-loop containing nucleoside triphosphate hydrolases"/>
    <property type="match status" value="1"/>
</dbReference>
<evidence type="ECO:0000256" key="3">
    <source>
        <dbReference type="PROSITE-ProRule" id="PRU00283"/>
    </source>
</evidence>
<dbReference type="InterPro" id="IPR027417">
    <property type="entry name" value="P-loop_NTPase"/>
</dbReference>
<evidence type="ECO:0000256" key="1">
    <source>
        <dbReference type="ARBA" id="ARBA00022837"/>
    </source>
</evidence>
<sequence>MGEELFHKIDSDSDGFIDKDELFDFLLGQDTEMDRISEIFFELDTNKDGKISKAEWIDGYARVWNQEEFIPTGWKTRPEQTESYFKQLDSGDKGFLTFDDVKDMLSKENPGIEEDGLKEMFKSADKNADSQLSLAEFMEYFIDIEDCMTMNLEKTKKGLVKSIVFARLRPQAIEGGHKDAGVACSKKLEHFDKKTLTVSGKKYDFPKQVLTPEVNQEQVFDTTMSDLMDAWTNQEMNCMLFAYGQTGTGKTHTIFGTPDSLKSDELHPDWGIFPRAVYTCLKRMEASKIGWPSLKYCLTASAMEFYCGMGFDLLYDKVPVIIDKQGQAIGCNYKIIEKVSDLANFIDEVYGKRTVSKTKMNSGSSRSHTALMLTLHQTGDVPAEVTGTEDMPGMYESTTFTVMDFAGSERVDKTGGERADMTNVGIKIAKGEKLSIPEQGCLINFELTSLCTEVIIASEQHAKKKPYNPPKALVTDTIRFASATFQGRSLLGMVICISQASQNGWETWFSCEMAEKMAKLTAPIRTVTRHKLKTAYKKAQKAAAEMTKDFEKTDTKNKFYALRKGQSNGMKRYVEVLERLGASDE</sequence>
<dbReference type="PANTHER" id="PTHR24115">
    <property type="entry name" value="KINESIN-RELATED"/>
    <property type="match status" value="1"/>
</dbReference>
<feature type="domain" description="EF-hand" evidence="5">
    <location>
        <begin position="31"/>
        <end position="66"/>
    </location>
</feature>
<feature type="binding site" evidence="3">
    <location>
        <begin position="244"/>
        <end position="251"/>
    </location>
    <ligand>
        <name>ATP</name>
        <dbReference type="ChEBI" id="CHEBI:30616"/>
    </ligand>
</feature>
<dbReference type="Gene3D" id="1.10.238.10">
    <property type="entry name" value="EF-hand"/>
    <property type="match status" value="2"/>
</dbReference>
<dbReference type="PANTHER" id="PTHR24115:SF1004">
    <property type="entry name" value="KINESIN-LIKE PROTEIN KIF15"/>
    <property type="match status" value="1"/>
</dbReference>
<dbReference type="GO" id="GO:0003777">
    <property type="term" value="F:microtubule motor activity"/>
    <property type="evidence" value="ECO:0007669"/>
    <property type="project" value="InterPro"/>
</dbReference>
<dbReference type="GO" id="GO:0005874">
    <property type="term" value="C:microtubule"/>
    <property type="evidence" value="ECO:0007669"/>
    <property type="project" value="TreeGrafter"/>
</dbReference>
<dbReference type="PROSITE" id="PS00018">
    <property type="entry name" value="EF_HAND_1"/>
    <property type="match status" value="1"/>
</dbReference>
<dbReference type="Gene3D" id="3.40.850.10">
    <property type="entry name" value="Kinesin motor domain"/>
    <property type="match status" value="1"/>
</dbReference>
<dbReference type="GO" id="GO:0005871">
    <property type="term" value="C:kinesin complex"/>
    <property type="evidence" value="ECO:0007669"/>
    <property type="project" value="TreeGrafter"/>
</dbReference>
<evidence type="ECO:0000313" key="7">
    <source>
        <dbReference type="Proteomes" id="UP001190700"/>
    </source>
</evidence>
<dbReference type="Proteomes" id="UP001190700">
    <property type="component" value="Unassembled WGS sequence"/>
</dbReference>
<keyword evidence="2 3" id="KW-0505">Motor protein</keyword>
<dbReference type="InterPro" id="IPR011992">
    <property type="entry name" value="EF-hand-dom_pair"/>
</dbReference>
<dbReference type="EMBL" id="LGRX02016035">
    <property type="protein sequence ID" value="KAK3262660.1"/>
    <property type="molecule type" value="Genomic_DNA"/>
</dbReference>
<organism evidence="6 7">
    <name type="scientific">Cymbomonas tetramitiformis</name>
    <dbReference type="NCBI Taxonomy" id="36881"/>
    <lineage>
        <taxon>Eukaryota</taxon>
        <taxon>Viridiplantae</taxon>
        <taxon>Chlorophyta</taxon>
        <taxon>Pyramimonadophyceae</taxon>
        <taxon>Pyramimonadales</taxon>
        <taxon>Pyramimonadaceae</taxon>
        <taxon>Cymbomonas</taxon>
    </lineage>
</organism>
<comment type="caution">
    <text evidence="6">The sequence shown here is derived from an EMBL/GenBank/DDBJ whole genome shotgun (WGS) entry which is preliminary data.</text>
</comment>
<dbReference type="SUPFAM" id="SSF47473">
    <property type="entry name" value="EF-hand"/>
    <property type="match status" value="1"/>
</dbReference>
<name>A0AAE0FMZ8_9CHLO</name>
<keyword evidence="1" id="KW-0106">Calcium</keyword>
<dbReference type="GO" id="GO:0016887">
    <property type="term" value="F:ATP hydrolysis activity"/>
    <property type="evidence" value="ECO:0007669"/>
    <property type="project" value="TreeGrafter"/>
</dbReference>
<dbReference type="Pfam" id="PF13499">
    <property type="entry name" value="EF-hand_7"/>
    <property type="match status" value="2"/>
</dbReference>
<dbReference type="InterPro" id="IPR002048">
    <property type="entry name" value="EF_hand_dom"/>
</dbReference>
<dbReference type="InterPro" id="IPR001752">
    <property type="entry name" value="Kinesin_motor_dom"/>
</dbReference>
<dbReference type="GO" id="GO:0008017">
    <property type="term" value="F:microtubule binding"/>
    <property type="evidence" value="ECO:0007669"/>
    <property type="project" value="InterPro"/>
</dbReference>
<accession>A0AAE0FMZ8</accession>
<dbReference type="SMART" id="SM00054">
    <property type="entry name" value="EFh"/>
    <property type="match status" value="4"/>
</dbReference>
<feature type="domain" description="Kinesin motor" evidence="4">
    <location>
        <begin position="161"/>
        <end position="520"/>
    </location>
</feature>
<dbReference type="InterPro" id="IPR027640">
    <property type="entry name" value="Kinesin-like_fam"/>
</dbReference>
<dbReference type="InterPro" id="IPR018247">
    <property type="entry name" value="EF_Hand_1_Ca_BS"/>
</dbReference>
<evidence type="ECO:0008006" key="8">
    <source>
        <dbReference type="Google" id="ProtNLM"/>
    </source>
</evidence>
<dbReference type="PRINTS" id="PR00380">
    <property type="entry name" value="KINESINHEAVY"/>
</dbReference>
<dbReference type="PROSITE" id="PS50067">
    <property type="entry name" value="KINESIN_MOTOR_2"/>
    <property type="match status" value="1"/>
</dbReference>
<keyword evidence="3" id="KW-0547">Nucleotide-binding</keyword>
<feature type="domain" description="EF-hand" evidence="5">
    <location>
        <begin position="1"/>
        <end position="30"/>
    </location>
</feature>
<keyword evidence="3" id="KW-0067">ATP-binding</keyword>
<gene>
    <name evidence="6" type="ORF">CYMTET_28492</name>
</gene>
<evidence type="ECO:0000256" key="2">
    <source>
        <dbReference type="ARBA" id="ARBA00023175"/>
    </source>
</evidence>
<dbReference type="CDD" id="cd00051">
    <property type="entry name" value="EFh"/>
    <property type="match status" value="1"/>
</dbReference>
<evidence type="ECO:0000259" key="5">
    <source>
        <dbReference type="PROSITE" id="PS50222"/>
    </source>
</evidence>
<dbReference type="GO" id="GO:0005524">
    <property type="term" value="F:ATP binding"/>
    <property type="evidence" value="ECO:0007669"/>
    <property type="project" value="UniProtKB-UniRule"/>
</dbReference>
<dbReference type="InterPro" id="IPR036961">
    <property type="entry name" value="Kinesin_motor_dom_sf"/>
</dbReference>
<evidence type="ECO:0000259" key="4">
    <source>
        <dbReference type="PROSITE" id="PS50067"/>
    </source>
</evidence>
<comment type="similarity">
    <text evidence="3">Belongs to the TRAFAC class myosin-kinesin ATPase superfamily. Kinesin family.</text>
</comment>
<dbReference type="GO" id="GO:0005509">
    <property type="term" value="F:calcium ion binding"/>
    <property type="evidence" value="ECO:0007669"/>
    <property type="project" value="InterPro"/>
</dbReference>
<evidence type="ECO:0000313" key="6">
    <source>
        <dbReference type="EMBL" id="KAK3262660.1"/>
    </source>
</evidence>
<dbReference type="SMART" id="SM00129">
    <property type="entry name" value="KISc"/>
    <property type="match status" value="1"/>
</dbReference>
<reference evidence="6 7" key="1">
    <citation type="journal article" date="2015" name="Genome Biol. Evol.">
        <title>Comparative Genomics of a Bacterivorous Green Alga Reveals Evolutionary Causalities and Consequences of Phago-Mixotrophic Mode of Nutrition.</title>
        <authorList>
            <person name="Burns J.A."/>
            <person name="Paasch A."/>
            <person name="Narechania A."/>
            <person name="Kim E."/>
        </authorList>
    </citation>
    <scope>NUCLEOTIDE SEQUENCE [LARGE SCALE GENOMIC DNA]</scope>
    <source>
        <strain evidence="6 7">PLY_AMNH</strain>
    </source>
</reference>
<dbReference type="Pfam" id="PF00225">
    <property type="entry name" value="Kinesin"/>
    <property type="match status" value="1"/>
</dbReference>
<dbReference type="GO" id="GO:0007018">
    <property type="term" value="P:microtubule-based movement"/>
    <property type="evidence" value="ECO:0007669"/>
    <property type="project" value="InterPro"/>
</dbReference>
<dbReference type="AlphaFoldDB" id="A0AAE0FMZ8"/>
<protein>
    <recommendedName>
        <fullName evidence="8">Calmodulin</fullName>
    </recommendedName>
</protein>
<feature type="domain" description="EF-hand" evidence="5">
    <location>
        <begin position="76"/>
        <end position="111"/>
    </location>
</feature>
<dbReference type="PROSITE" id="PS50222">
    <property type="entry name" value="EF_HAND_2"/>
    <property type="match status" value="4"/>
</dbReference>
<proteinExistence type="inferred from homology"/>
<feature type="domain" description="EF-hand" evidence="5">
    <location>
        <begin position="112"/>
        <end position="147"/>
    </location>
</feature>
<keyword evidence="7" id="KW-1185">Reference proteome</keyword>